<name>A0AAV5RDR8_STABA</name>
<dbReference type="GO" id="GO:0009986">
    <property type="term" value="C:cell surface"/>
    <property type="evidence" value="ECO:0007669"/>
    <property type="project" value="TreeGrafter"/>
</dbReference>
<evidence type="ECO:0000256" key="1">
    <source>
        <dbReference type="ARBA" id="ARBA00004191"/>
    </source>
</evidence>
<feature type="signal peptide" evidence="10">
    <location>
        <begin position="1"/>
        <end position="19"/>
    </location>
</feature>
<dbReference type="GO" id="GO:0005576">
    <property type="term" value="C:extracellular region"/>
    <property type="evidence" value="ECO:0007669"/>
    <property type="project" value="TreeGrafter"/>
</dbReference>
<feature type="chain" id="PRO_5043383308" evidence="10">
    <location>
        <begin position="20"/>
        <end position="362"/>
    </location>
</feature>
<dbReference type="Gene3D" id="3.20.20.80">
    <property type="entry name" value="Glycosidases"/>
    <property type="match status" value="1"/>
</dbReference>
<dbReference type="FunFam" id="3.20.20.80:FF:000111">
    <property type="entry name" value="Soluble cell wall protein"/>
    <property type="match status" value="1"/>
</dbReference>
<keyword evidence="4" id="KW-0964">Secreted</keyword>
<dbReference type="GO" id="GO:0042973">
    <property type="term" value="F:glucan endo-1,3-beta-D-glucosidase activity"/>
    <property type="evidence" value="ECO:0007669"/>
    <property type="project" value="TreeGrafter"/>
</dbReference>
<evidence type="ECO:0000313" key="11">
    <source>
        <dbReference type="EMBL" id="GMM49386.1"/>
    </source>
</evidence>
<accession>A0AAV5RDR8</accession>
<gene>
    <name evidence="11" type="ORF">DASB73_003440</name>
</gene>
<dbReference type="InterPro" id="IPR050732">
    <property type="entry name" value="Beta-glucan_modifiers"/>
</dbReference>
<keyword evidence="5 10" id="KW-0732">Signal</keyword>
<evidence type="ECO:0000256" key="10">
    <source>
        <dbReference type="SAM" id="SignalP"/>
    </source>
</evidence>
<evidence type="ECO:0000313" key="12">
    <source>
        <dbReference type="Proteomes" id="UP001362899"/>
    </source>
</evidence>
<dbReference type="InterPro" id="IPR017853">
    <property type="entry name" value="GH"/>
</dbReference>
<keyword evidence="3" id="KW-0134">Cell wall</keyword>
<dbReference type="GO" id="GO:0009277">
    <property type="term" value="C:fungal-type cell wall"/>
    <property type="evidence" value="ECO:0007669"/>
    <property type="project" value="UniProtKB-ARBA"/>
</dbReference>
<dbReference type="SUPFAM" id="SSF51445">
    <property type="entry name" value="(Trans)glycosidases"/>
    <property type="match status" value="1"/>
</dbReference>
<keyword evidence="7" id="KW-0325">Glycoprotein</keyword>
<evidence type="ECO:0000256" key="6">
    <source>
        <dbReference type="ARBA" id="ARBA00022801"/>
    </source>
</evidence>
<dbReference type="AlphaFoldDB" id="A0AAV5RDR8"/>
<comment type="subcellular location">
    <subcellularLocation>
        <location evidence="1">Secreted</location>
        <location evidence="1">Cell wall</location>
    </subcellularLocation>
</comment>
<sequence length="362" mass="37173">MIPSFASIAISLLSGQALASEHHAHKRDAAVDYVTVMQTAYVTGGSNDVQATVAASVEAVTSAKVTSPEAVDATSTTISTAAAAATSAAETSSSSSSSGSSESAGSSGALGITYSPYTAEGGCKSASQVAADFANLGGYSIIRLYGVDCNQVANVYAAKSSGQKLFLGIYDVSNIASGIQEMHSGLNGDWSDVVTVSIGNELVNSGSASVEQIGEYVSTGRSALQSLGYTGSVVSVDTFIAVIENPGLCKYSDYMAVNAHAFFDGNVAAAQAGEWAVQQVQRVWEACSGSKSVTIVESGWPSQGDTYGKAVASQDDQTAAIDSLKSSIGNDVYLFNAYNDLWKAAGYLNCEKYWGIYGSSSS</sequence>
<dbReference type="PANTHER" id="PTHR16631">
    <property type="entry name" value="GLUCAN 1,3-BETA-GLUCOSIDASE"/>
    <property type="match status" value="1"/>
</dbReference>
<evidence type="ECO:0000256" key="8">
    <source>
        <dbReference type="ARBA" id="ARBA00023295"/>
    </source>
</evidence>
<dbReference type="GO" id="GO:0071555">
    <property type="term" value="P:cell wall organization"/>
    <property type="evidence" value="ECO:0007669"/>
    <property type="project" value="UniProtKB-KW"/>
</dbReference>
<dbReference type="PANTHER" id="PTHR16631:SF14">
    <property type="entry name" value="FAMILY 17 GLUCOSIDASE SCW10-RELATED"/>
    <property type="match status" value="1"/>
</dbReference>
<proteinExistence type="inferred from homology"/>
<evidence type="ECO:0000256" key="5">
    <source>
        <dbReference type="ARBA" id="ARBA00022729"/>
    </source>
</evidence>
<comment type="similarity">
    <text evidence="2">Belongs to the glycosyl hydrolase 17 family.</text>
</comment>
<keyword evidence="12" id="KW-1185">Reference proteome</keyword>
<reference evidence="11 12" key="1">
    <citation type="journal article" date="2023" name="Elife">
        <title>Identification of key yeast species and microbe-microbe interactions impacting larval growth of Drosophila in the wild.</title>
        <authorList>
            <person name="Mure A."/>
            <person name="Sugiura Y."/>
            <person name="Maeda R."/>
            <person name="Honda K."/>
            <person name="Sakurai N."/>
            <person name="Takahashi Y."/>
            <person name="Watada M."/>
            <person name="Katoh T."/>
            <person name="Gotoh A."/>
            <person name="Gotoh Y."/>
            <person name="Taniguchi I."/>
            <person name="Nakamura K."/>
            <person name="Hayashi T."/>
            <person name="Katayama T."/>
            <person name="Uemura T."/>
            <person name="Hattori Y."/>
        </authorList>
    </citation>
    <scope>NUCLEOTIDE SEQUENCE [LARGE SCALE GENOMIC DNA]</scope>
    <source>
        <strain evidence="11 12">SB-73</strain>
    </source>
</reference>
<keyword evidence="9" id="KW-0961">Cell wall biogenesis/degradation</keyword>
<protein>
    <submittedName>
        <fullName evidence="11">Family 17 glucosidase</fullName>
    </submittedName>
</protein>
<comment type="caution">
    <text evidence="11">The sequence shown here is derived from an EMBL/GenBank/DDBJ whole genome shotgun (WGS) entry which is preliminary data.</text>
</comment>
<evidence type="ECO:0000256" key="2">
    <source>
        <dbReference type="ARBA" id="ARBA00008773"/>
    </source>
</evidence>
<dbReference type="Proteomes" id="UP001362899">
    <property type="component" value="Unassembled WGS sequence"/>
</dbReference>
<evidence type="ECO:0000256" key="9">
    <source>
        <dbReference type="ARBA" id="ARBA00023316"/>
    </source>
</evidence>
<organism evidence="11 12">
    <name type="scientific">Starmerella bacillaris</name>
    <name type="common">Yeast</name>
    <name type="synonym">Candida zemplinina</name>
    <dbReference type="NCBI Taxonomy" id="1247836"/>
    <lineage>
        <taxon>Eukaryota</taxon>
        <taxon>Fungi</taxon>
        <taxon>Dikarya</taxon>
        <taxon>Ascomycota</taxon>
        <taxon>Saccharomycotina</taxon>
        <taxon>Dipodascomycetes</taxon>
        <taxon>Dipodascales</taxon>
        <taxon>Trichomonascaceae</taxon>
        <taxon>Starmerella</taxon>
    </lineage>
</organism>
<evidence type="ECO:0000256" key="4">
    <source>
        <dbReference type="ARBA" id="ARBA00022525"/>
    </source>
</evidence>
<keyword evidence="8" id="KW-0326">Glycosidase</keyword>
<keyword evidence="6" id="KW-0378">Hydrolase</keyword>
<dbReference type="EMBL" id="BTGC01000001">
    <property type="protein sequence ID" value="GMM49386.1"/>
    <property type="molecule type" value="Genomic_DNA"/>
</dbReference>
<evidence type="ECO:0000256" key="3">
    <source>
        <dbReference type="ARBA" id="ARBA00022512"/>
    </source>
</evidence>
<evidence type="ECO:0000256" key="7">
    <source>
        <dbReference type="ARBA" id="ARBA00023180"/>
    </source>
</evidence>